<reference evidence="3" key="1">
    <citation type="submission" date="2013-08" db="EMBL/GenBank/DDBJ databases">
        <authorList>
            <person name="Mendez C."/>
            <person name="Richter M."/>
            <person name="Ferrer M."/>
            <person name="Sanchez J."/>
        </authorList>
    </citation>
    <scope>NUCLEOTIDE SEQUENCE</scope>
</reference>
<dbReference type="GO" id="GO:0006629">
    <property type="term" value="P:lipid metabolic process"/>
    <property type="evidence" value="ECO:0007669"/>
    <property type="project" value="UniProtKB-KW"/>
</dbReference>
<dbReference type="EMBL" id="AUZZ01010026">
    <property type="protein sequence ID" value="EQD31106.1"/>
    <property type="molecule type" value="Genomic_DNA"/>
</dbReference>
<evidence type="ECO:0000313" key="3">
    <source>
        <dbReference type="EMBL" id="EQD31106.1"/>
    </source>
</evidence>
<gene>
    <name evidence="3" type="ORF">B2A_13828</name>
</gene>
<dbReference type="PROSITE" id="PS51635">
    <property type="entry name" value="PNPLA"/>
    <property type="match status" value="1"/>
</dbReference>
<dbReference type="AlphaFoldDB" id="T0Y7M9"/>
<protein>
    <submittedName>
        <fullName evidence="3">Patatin family protein</fullName>
    </submittedName>
</protein>
<organism evidence="3">
    <name type="scientific">mine drainage metagenome</name>
    <dbReference type="NCBI Taxonomy" id="410659"/>
    <lineage>
        <taxon>unclassified sequences</taxon>
        <taxon>metagenomes</taxon>
        <taxon>ecological metagenomes</taxon>
    </lineage>
</organism>
<dbReference type="Pfam" id="PF01734">
    <property type="entry name" value="Patatin"/>
    <property type="match status" value="1"/>
</dbReference>
<keyword evidence="1" id="KW-0443">Lipid metabolism</keyword>
<feature type="non-terminal residue" evidence="3">
    <location>
        <position position="1"/>
    </location>
</feature>
<dbReference type="InterPro" id="IPR002641">
    <property type="entry name" value="PNPLA_dom"/>
</dbReference>
<proteinExistence type="predicted"/>
<sequence length="291" mass="31190">TAVLLQRLQAMRPDLLANVALMAGTSTGGLIALGLRRGLTPAALRDMYLRHGAQIFDAGLWQRVRSLGTLAGARYPASGREQVLRELLGADTRLDQLSGPVLITAFDLDPQAADPAQATWKPKLFHNLPGSDSDGALLAWQVGMATSAAPTYFASFDGYVDGGVYANNPAMCALAQTQDPRTGGPVPWDDIRLLSLGSGIVRTVVPGQTVDWGYLQWAPKLVALLSDGVSGIADYQCRMMLGAGQYQRYAPFLPPGHNVAMDDVGALPWLVEWAGALPIEPLLQWLDAAWK</sequence>
<feature type="domain" description="PNPLA" evidence="2">
    <location>
        <begin position="1"/>
        <end position="174"/>
    </location>
</feature>
<dbReference type="PANTHER" id="PTHR24138:SF10">
    <property type="entry name" value="PHOSPHOLIPASE A2"/>
    <property type="match status" value="1"/>
</dbReference>
<accession>T0Y7M9</accession>
<evidence type="ECO:0000256" key="1">
    <source>
        <dbReference type="ARBA" id="ARBA00023098"/>
    </source>
</evidence>
<comment type="caution">
    <text evidence="3">The sequence shown here is derived from an EMBL/GenBank/DDBJ whole genome shotgun (WGS) entry which is preliminary data.</text>
</comment>
<reference evidence="3" key="2">
    <citation type="journal article" date="2014" name="ISME J.">
        <title>Microbial stratification in low pH oxic and suboxic macroscopic growths along an acid mine drainage.</title>
        <authorList>
            <person name="Mendez-Garcia C."/>
            <person name="Mesa V."/>
            <person name="Sprenger R.R."/>
            <person name="Richter M."/>
            <person name="Diez M.S."/>
            <person name="Solano J."/>
            <person name="Bargiela R."/>
            <person name="Golyshina O.V."/>
            <person name="Manteca A."/>
            <person name="Ramos J.L."/>
            <person name="Gallego J.R."/>
            <person name="Llorente I."/>
            <person name="Martins Dos Santos V.A."/>
            <person name="Jensen O.N."/>
            <person name="Pelaez A.I."/>
            <person name="Sanchez J."/>
            <person name="Ferrer M."/>
        </authorList>
    </citation>
    <scope>NUCLEOTIDE SEQUENCE</scope>
</reference>
<dbReference type="InterPro" id="IPR047156">
    <property type="entry name" value="Teg/CotR/CapV-like"/>
</dbReference>
<name>T0Y7M9_9ZZZZ</name>
<dbReference type="InterPro" id="IPR016035">
    <property type="entry name" value="Acyl_Trfase/lysoPLipase"/>
</dbReference>
<evidence type="ECO:0000259" key="2">
    <source>
        <dbReference type="PROSITE" id="PS51635"/>
    </source>
</evidence>
<dbReference type="Gene3D" id="3.40.1090.10">
    <property type="entry name" value="Cytosolic phospholipase A2 catalytic domain"/>
    <property type="match status" value="1"/>
</dbReference>
<dbReference type="SUPFAM" id="SSF52151">
    <property type="entry name" value="FabD/lysophospholipase-like"/>
    <property type="match status" value="1"/>
</dbReference>
<dbReference type="PANTHER" id="PTHR24138">
    <property type="entry name" value="INTRACELLLAR PHOSPHOLIPASE A FAMILY"/>
    <property type="match status" value="1"/>
</dbReference>